<dbReference type="InterPro" id="IPR006091">
    <property type="entry name" value="Acyl-CoA_Oxase/DH_mid-dom"/>
</dbReference>
<name>A0A544TM43_9BACI</name>
<dbReference type="GO" id="GO:0003995">
    <property type="term" value="F:acyl-CoA dehydrogenase activity"/>
    <property type="evidence" value="ECO:0007669"/>
    <property type="project" value="InterPro"/>
</dbReference>
<evidence type="ECO:0000256" key="1">
    <source>
        <dbReference type="ARBA" id="ARBA00001974"/>
    </source>
</evidence>
<dbReference type="Pfam" id="PF02770">
    <property type="entry name" value="Acyl-CoA_dh_M"/>
    <property type="match status" value="1"/>
</dbReference>
<dbReference type="AlphaFoldDB" id="A0A544TM43"/>
<accession>A0A544TM43</accession>
<dbReference type="InterPro" id="IPR009075">
    <property type="entry name" value="AcylCo_DH/oxidase_C"/>
</dbReference>
<comment type="similarity">
    <text evidence="2 6">Belongs to the acyl-CoA dehydrogenase family.</text>
</comment>
<evidence type="ECO:0000259" key="7">
    <source>
        <dbReference type="Pfam" id="PF00441"/>
    </source>
</evidence>
<sequence>MDTIKGNQVEEQEIELLRKSIREFARKRISEYYDDWEREKSIPRVFWKKLGEQGFLLTEISEPYGGLGAPFTYSIAMIEEFAKLGYSAVTTNLSVHDTITSQYIYHFGTEAQKSYYLKGMATGELVAAVAMTEPGAGSDLQGIQTTAVYDKAKKAYKLNGQKTFISNGQECDFVIVVAKTDQTVKPSRGISLFFVDIPSEGFTRGKNLDKIGLQACDTSEMYLEDVWVGEDKILGGLNEGFKILMSELPRERLTIAVGAVASMEGVLDQTIQYVKEREVFGKTLAEYQNTRFVLADLQTKVAVNRSFINDCIKRMVEGTLDTVTASMAKLSATEAQGEVVDKCLQLFGGYGYMKEYPIARAFTDARVQRIYGGTSEIMKEIISKKIFS</sequence>
<evidence type="ECO:0000259" key="8">
    <source>
        <dbReference type="Pfam" id="PF02770"/>
    </source>
</evidence>
<organism evidence="10 11">
    <name type="scientific">Psychrobacillus soli</name>
    <dbReference type="NCBI Taxonomy" id="1543965"/>
    <lineage>
        <taxon>Bacteria</taxon>
        <taxon>Bacillati</taxon>
        <taxon>Bacillota</taxon>
        <taxon>Bacilli</taxon>
        <taxon>Bacillales</taxon>
        <taxon>Bacillaceae</taxon>
        <taxon>Psychrobacillus</taxon>
    </lineage>
</organism>
<keyword evidence="5 6" id="KW-0560">Oxidoreductase</keyword>
<comment type="cofactor">
    <cofactor evidence="1 6">
        <name>FAD</name>
        <dbReference type="ChEBI" id="CHEBI:57692"/>
    </cofactor>
</comment>
<dbReference type="InterPro" id="IPR037069">
    <property type="entry name" value="AcylCoA_DH/ox_N_sf"/>
</dbReference>
<dbReference type="SUPFAM" id="SSF47203">
    <property type="entry name" value="Acyl-CoA dehydrogenase C-terminal domain-like"/>
    <property type="match status" value="1"/>
</dbReference>
<dbReference type="FunFam" id="1.20.140.10:FF:000001">
    <property type="entry name" value="Acyl-CoA dehydrogenase"/>
    <property type="match status" value="1"/>
</dbReference>
<feature type="domain" description="Acyl-CoA dehydrogenase/oxidase N-terminal" evidence="9">
    <location>
        <begin position="12"/>
        <end position="124"/>
    </location>
</feature>
<dbReference type="PROSITE" id="PS00072">
    <property type="entry name" value="ACYL_COA_DH_1"/>
    <property type="match status" value="1"/>
</dbReference>
<feature type="domain" description="Acyl-CoA dehydrogenase/oxidase C-terminal" evidence="7">
    <location>
        <begin position="238"/>
        <end position="386"/>
    </location>
</feature>
<dbReference type="GO" id="GO:0050660">
    <property type="term" value="F:flavin adenine dinucleotide binding"/>
    <property type="evidence" value="ECO:0007669"/>
    <property type="project" value="InterPro"/>
</dbReference>
<dbReference type="InterPro" id="IPR013786">
    <property type="entry name" value="AcylCoA_DH/ox_N"/>
</dbReference>
<dbReference type="Gene3D" id="1.10.540.10">
    <property type="entry name" value="Acyl-CoA dehydrogenase/oxidase, N-terminal domain"/>
    <property type="match status" value="1"/>
</dbReference>
<dbReference type="Proteomes" id="UP000318937">
    <property type="component" value="Unassembled WGS sequence"/>
</dbReference>
<dbReference type="PROSITE" id="PS00073">
    <property type="entry name" value="ACYL_COA_DH_2"/>
    <property type="match status" value="1"/>
</dbReference>
<dbReference type="EMBL" id="VDGG01000002">
    <property type="protein sequence ID" value="TQR18521.1"/>
    <property type="molecule type" value="Genomic_DNA"/>
</dbReference>
<dbReference type="Pfam" id="PF00441">
    <property type="entry name" value="Acyl-CoA_dh_1"/>
    <property type="match status" value="1"/>
</dbReference>
<proteinExistence type="inferred from homology"/>
<dbReference type="InterPro" id="IPR036250">
    <property type="entry name" value="AcylCo_DH-like_C"/>
</dbReference>
<evidence type="ECO:0000313" key="10">
    <source>
        <dbReference type="EMBL" id="TQR18521.1"/>
    </source>
</evidence>
<dbReference type="RefSeq" id="WP_142605045.1">
    <property type="nucleotide sequence ID" value="NZ_VDGG01000002.1"/>
</dbReference>
<dbReference type="FunFam" id="2.40.110.10:FF:000002">
    <property type="entry name" value="Acyl-CoA dehydrogenase fadE12"/>
    <property type="match status" value="1"/>
</dbReference>
<evidence type="ECO:0000313" key="11">
    <source>
        <dbReference type="Proteomes" id="UP000318937"/>
    </source>
</evidence>
<feature type="domain" description="Acyl-CoA oxidase/dehydrogenase middle" evidence="8">
    <location>
        <begin position="128"/>
        <end position="226"/>
    </location>
</feature>
<gene>
    <name evidence="10" type="ORF">FG383_01325</name>
</gene>
<dbReference type="FunFam" id="1.10.540.10:FF:000026">
    <property type="entry name" value="Acyl-CoA dehydrogenase medium chain"/>
    <property type="match status" value="1"/>
</dbReference>
<dbReference type="PANTHER" id="PTHR43884:SF12">
    <property type="entry name" value="ISOVALERYL-COA DEHYDROGENASE, MITOCHONDRIAL-RELATED"/>
    <property type="match status" value="1"/>
</dbReference>
<dbReference type="SUPFAM" id="SSF56645">
    <property type="entry name" value="Acyl-CoA dehydrogenase NM domain-like"/>
    <property type="match status" value="1"/>
</dbReference>
<dbReference type="InterPro" id="IPR046373">
    <property type="entry name" value="Acyl-CoA_Oxase/DH_mid-dom_sf"/>
</dbReference>
<evidence type="ECO:0000256" key="3">
    <source>
        <dbReference type="ARBA" id="ARBA00022630"/>
    </source>
</evidence>
<evidence type="ECO:0000256" key="6">
    <source>
        <dbReference type="RuleBase" id="RU362125"/>
    </source>
</evidence>
<evidence type="ECO:0000256" key="4">
    <source>
        <dbReference type="ARBA" id="ARBA00022827"/>
    </source>
</evidence>
<keyword evidence="3 6" id="KW-0285">Flavoprotein</keyword>
<keyword evidence="11" id="KW-1185">Reference proteome</keyword>
<evidence type="ECO:0000256" key="5">
    <source>
        <dbReference type="ARBA" id="ARBA00023002"/>
    </source>
</evidence>
<dbReference type="PIRSF" id="PIRSF016578">
    <property type="entry name" value="HsaA"/>
    <property type="match status" value="1"/>
</dbReference>
<evidence type="ECO:0000256" key="2">
    <source>
        <dbReference type="ARBA" id="ARBA00009347"/>
    </source>
</evidence>
<keyword evidence="4 6" id="KW-0274">FAD</keyword>
<dbReference type="InterPro" id="IPR006089">
    <property type="entry name" value="Acyl-CoA_DH_CS"/>
</dbReference>
<dbReference type="OrthoDB" id="9802447at2"/>
<dbReference type="Pfam" id="PF02771">
    <property type="entry name" value="Acyl-CoA_dh_N"/>
    <property type="match status" value="1"/>
</dbReference>
<dbReference type="Gene3D" id="1.20.140.10">
    <property type="entry name" value="Butyryl-CoA Dehydrogenase, subunit A, domain 3"/>
    <property type="match status" value="1"/>
</dbReference>
<evidence type="ECO:0000259" key="9">
    <source>
        <dbReference type="Pfam" id="PF02771"/>
    </source>
</evidence>
<comment type="caution">
    <text evidence="10">The sequence shown here is derived from an EMBL/GenBank/DDBJ whole genome shotgun (WGS) entry which is preliminary data.</text>
</comment>
<protein>
    <submittedName>
        <fullName evidence="10">Acyl-CoA dehydrogenase</fullName>
    </submittedName>
</protein>
<dbReference type="PANTHER" id="PTHR43884">
    <property type="entry name" value="ACYL-COA DEHYDROGENASE"/>
    <property type="match status" value="1"/>
</dbReference>
<dbReference type="InterPro" id="IPR009100">
    <property type="entry name" value="AcylCoA_DH/oxidase_NM_dom_sf"/>
</dbReference>
<reference evidence="10 11" key="1">
    <citation type="submission" date="2019-05" db="EMBL/GenBank/DDBJ databases">
        <title>Psychrobacillus vulpis sp. nov., a new species isolated from feces of a red fox that inhabits in The Tablas de Daimiel Natural Park, Albacete, Spain.</title>
        <authorList>
            <person name="Rodriguez M."/>
            <person name="Reina J.C."/>
            <person name="Bejar V."/>
            <person name="Llamas I."/>
        </authorList>
    </citation>
    <scope>NUCLEOTIDE SEQUENCE [LARGE SCALE GENOMIC DNA]</scope>
    <source>
        <strain evidence="10 11">NHI-2</strain>
    </source>
</reference>
<dbReference type="Gene3D" id="2.40.110.10">
    <property type="entry name" value="Butyryl-CoA Dehydrogenase, subunit A, domain 2"/>
    <property type="match status" value="1"/>
</dbReference>